<comment type="catalytic activity">
    <reaction evidence="1">
        <text>Hydrolysis of terminal, non-reducing beta-D-glucosyl residues with release of beta-D-glucose.</text>
        <dbReference type="EC" id="3.2.1.21"/>
    </reaction>
</comment>
<feature type="domain" description="Glycoside hydrolase family 3 C-terminal" evidence="10">
    <location>
        <begin position="421"/>
        <end position="629"/>
    </location>
</feature>
<sequence>MARLAVTFSLLLLIFSWFYFPLVPGNAAQGPGSVPIYKDPSQPVDVRLEDLLSRMSLDEKLGQMTQIERTVANISIIRNHYIGSVLSGGGSVPSPHATPLLWADMVDSMQTAALNTRLGIPLIYGIDAVHGHNNVHGATIFPHNVGLGATRDPELVRRIGEATAVEVRATGIPYAFAPCVAVCRDPRWGRCYESYGEDPHLVSNMTKVILGLQGTPPQSYPPNEPYVAGSSNVVACAKHYVGDGGTTHGIDENNTVASYSELHNIHMLPYYKAVADGVASIMISYSSWNGVKMSGNKFLISDMLKQRMGFKGFTISDWEALDRITDPPGSDYNYSINVAINAGLDMVMVPYNFEDFIYYTRNQVISGQINGRRIDDAVRRILRVKFIAGLFEKPMADRNLSDKVGSPEHRDIAREAVRKSLVLLKNGKDASKPMLPLNKNVRRILVAGRHGNDIGLQCGGWTIEWQGESGNVTAGTTILEGIKGKVGAEAEVVYEAAVPEAGVVAKGGYDYAIVVVGEEPYAEFHGDDDNLTVPEDGRRMIERVCREVECVVVLVSGRPLAVGRHLGEVGALVAAWLPGTEGGGVAEVLFGEYDFQGKSPRTWFKSVDQLPMNVGDPHYDPLFPHGFGLITGIGRIG</sequence>
<dbReference type="InterPro" id="IPR051915">
    <property type="entry name" value="Cellulose_Degrad_GH3"/>
</dbReference>
<keyword evidence="6 7" id="KW-0326">Glycosidase</keyword>
<dbReference type="GO" id="GO:0008422">
    <property type="term" value="F:beta-glucosidase activity"/>
    <property type="evidence" value="ECO:0007669"/>
    <property type="project" value="UniProtKB-EC"/>
</dbReference>
<evidence type="ECO:0000256" key="7">
    <source>
        <dbReference type="RuleBase" id="RU361161"/>
    </source>
</evidence>
<protein>
    <recommendedName>
        <fullName evidence="3">beta-glucosidase</fullName>
        <ecNumber evidence="3">3.2.1.21</ecNumber>
    </recommendedName>
</protein>
<evidence type="ECO:0000313" key="11">
    <source>
        <dbReference type="EMBL" id="KAI5066112.1"/>
    </source>
</evidence>
<comment type="similarity">
    <text evidence="2 7">Belongs to the glycosyl hydrolase 3 family.</text>
</comment>
<dbReference type="SUPFAM" id="SSF51445">
    <property type="entry name" value="(Trans)glycosidases"/>
    <property type="match status" value="1"/>
</dbReference>
<feature type="chain" id="PRO_5038736997" description="beta-glucosidase" evidence="8">
    <location>
        <begin position="28"/>
        <end position="637"/>
    </location>
</feature>
<proteinExistence type="inferred from homology"/>
<dbReference type="FunFam" id="3.40.50.1700:FF:000002">
    <property type="entry name" value="Glycosyl hydrolase family protein"/>
    <property type="match status" value="1"/>
</dbReference>
<dbReference type="Proteomes" id="UP000886520">
    <property type="component" value="Chromosome 18"/>
</dbReference>
<evidence type="ECO:0000259" key="10">
    <source>
        <dbReference type="Pfam" id="PF01915"/>
    </source>
</evidence>
<dbReference type="InterPro" id="IPR001764">
    <property type="entry name" value="Glyco_hydro_3_N"/>
</dbReference>
<dbReference type="InterPro" id="IPR036962">
    <property type="entry name" value="Glyco_hydro_3_N_sf"/>
</dbReference>
<dbReference type="EC" id="3.2.1.21" evidence="3"/>
<evidence type="ECO:0000256" key="6">
    <source>
        <dbReference type="ARBA" id="ARBA00023295"/>
    </source>
</evidence>
<dbReference type="Pfam" id="PF01915">
    <property type="entry name" value="Glyco_hydro_3_C"/>
    <property type="match status" value="1"/>
</dbReference>
<feature type="signal peptide" evidence="8">
    <location>
        <begin position="1"/>
        <end position="27"/>
    </location>
</feature>
<dbReference type="Gene3D" id="3.20.20.300">
    <property type="entry name" value="Glycoside hydrolase, family 3, N-terminal domain"/>
    <property type="match status" value="1"/>
</dbReference>
<keyword evidence="5 7" id="KW-0378">Hydrolase</keyword>
<evidence type="ECO:0000256" key="8">
    <source>
        <dbReference type="SAM" id="SignalP"/>
    </source>
</evidence>
<dbReference type="GO" id="GO:0009251">
    <property type="term" value="P:glucan catabolic process"/>
    <property type="evidence" value="ECO:0007669"/>
    <property type="project" value="TreeGrafter"/>
</dbReference>
<dbReference type="PANTHER" id="PTHR30620">
    <property type="entry name" value="PERIPLASMIC BETA-GLUCOSIDASE-RELATED"/>
    <property type="match status" value="1"/>
</dbReference>
<evidence type="ECO:0000256" key="4">
    <source>
        <dbReference type="ARBA" id="ARBA00022729"/>
    </source>
</evidence>
<name>A0A9D4Z9X0_ADICA</name>
<reference evidence="11" key="1">
    <citation type="submission" date="2021-01" db="EMBL/GenBank/DDBJ databases">
        <title>Adiantum capillus-veneris genome.</title>
        <authorList>
            <person name="Fang Y."/>
            <person name="Liao Q."/>
        </authorList>
    </citation>
    <scope>NUCLEOTIDE SEQUENCE</scope>
    <source>
        <strain evidence="11">H3</strain>
        <tissue evidence="11">Leaf</tissue>
    </source>
</reference>
<dbReference type="InterPro" id="IPR002772">
    <property type="entry name" value="Glyco_hydro_3_C"/>
</dbReference>
<evidence type="ECO:0000256" key="2">
    <source>
        <dbReference type="ARBA" id="ARBA00005336"/>
    </source>
</evidence>
<evidence type="ECO:0000259" key="9">
    <source>
        <dbReference type="Pfam" id="PF00933"/>
    </source>
</evidence>
<keyword evidence="12" id="KW-1185">Reference proteome</keyword>
<accession>A0A9D4Z9X0</accession>
<comment type="caution">
    <text evidence="11">The sequence shown here is derived from an EMBL/GenBank/DDBJ whole genome shotgun (WGS) entry which is preliminary data.</text>
</comment>
<dbReference type="PROSITE" id="PS00775">
    <property type="entry name" value="GLYCOSYL_HYDROL_F3"/>
    <property type="match status" value="1"/>
</dbReference>
<dbReference type="Gene3D" id="3.40.50.1700">
    <property type="entry name" value="Glycoside hydrolase family 3 C-terminal domain"/>
    <property type="match status" value="1"/>
</dbReference>
<dbReference type="InterPro" id="IPR019800">
    <property type="entry name" value="Glyco_hydro_3_AS"/>
</dbReference>
<keyword evidence="4 8" id="KW-0732">Signal</keyword>
<dbReference type="PANTHER" id="PTHR30620:SF16">
    <property type="entry name" value="LYSOSOMAL BETA GLUCOSIDASE"/>
    <property type="match status" value="1"/>
</dbReference>
<gene>
    <name evidence="11" type="ORF">GOP47_0018736</name>
</gene>
<organism evidence="11 12">
    <name type="scientific">Adiantum capillus-veneris</name>
    <name type="common">Maidenhair fern</name>
    <dbReference type="NCBI Taxonomy" id="13818"/>
    <lineage>
        <taxon>Eukaryota</taxon>
        <taxon>Viridiplantae</taxon>
        <taxon>Streptophyta</taxon>
        <taxon>Embryophyta</taxon>
        <taxon>Tracheophyta</taxon>
        <taxon>Polypodiopsida</taxon>
        <taxon>Polypodiidae</taxon>
        <taxon>Polypodiales</taxon>
        <taxon>Pteridineae</taxon>
        <taxon>Pteridaceae</taxon>
        <taxon>Vittarioideae</taxon>
        <taxon>Adiantum</taxon>
    </lineage>
</organism>
<evidence type="ECO:0000313" key="12">
    <source>
        <dbReference type="Proteomes" id="UP000886520"/>
    </source>
</evidence>
<dbReference type="InterPro" id="IPR017853">
    <property type="entry name" value="GH"/>
</dbReference>
<evidence type="ECO:0000256" key="3">
    <source>
        <dbReference type="ARBA" id="ARBA00012744"/>
    </source>
</evidence>
<evidence type="ECO:0000256" key="5">
    <source>
        <dbReference type="ARBA" id="ARBA00022801"/>
    </source>
</evidence>
<dbReference type="OrthoDB" id="416222at2759"/>
<dbReference type="FunFam" id="3.20.20.300:FF:000003">
    <property type="entry name" value="Beta-D-glucan exohydrolase isoenzyme ExoI"/>
    <property type="match status" value="1"/>
</dbReference>
<dbReference type="PRINTS" id="PR00133">
    <property type="entry name" value="GLHYDRLASE3"/>
</dbReference>
<dbReference type="SUPFAM" id="SSF52279">
    <property type="entry name" value="Beta-D-glucan exohydrolase, C-terminal domain"/>
    <property type="match status" value="1"/>
</dbReference>
<dbReference type="Pfam" id="PF00933">
    <property type="entry name" value="Glyco_hydro_3"/>
    <property type="match status" value="1"/>
</dbReference>
<dbReference type="AlphaFoldDB" id="A0A9D4Z9X0"/>
<dbReference type="EMBL" id="JABFUD020000018">
    <property type="protein sequence ID" value="KAI5066112.1"/>
    <property type="molecule type" value="Genomic_DNA"/>
</dbReference>
<feature type="domain" description="Glycoside hydrolase family 3 N-terminal" evidence="9">
    <location>
        <begin position="57"/>
        <end position="384"/>
    </location>
</feature>
<dbReference type="InterPro" id="IPR036881">
    <property type="entry name" value="Glyco_hydro_3_C_sf"/>
</dbReference>
<evidence type="ECO:0000256" key="1">
    <source>
        <dbReference type="ARBA" id="ARBA00000448"/>
    </source>
</evidence>